<reference evidence="1" key="2">
    <citation type="submission" date="2020-09" db="EMBL/GenBank/DDBJ databases">
        <authorList>
            <person name="Sun Q."/>
            <person name="Zhou Y."/>
        </authorList>
    </citation>
    <scope>NUCLEOTIDE SEQUENCE</scope>
    <source>
        <strain evidence="1">CGMCC 1.16012</strain>
    </source>
</reference>
<dbReference type="Proteomes" id="UP000606730">
    <property type="component" value="Unassembled WGS sequence"/>
</dbReference>
<gene>
    <name evidence="1" type="ORF">GCM10011517_11220</name>
</gene>
<evidence type="ECO:0000313" key="2">
    <source>
        <dbReference type="Proteomes" id="UP000606730"/>
    </source>
</evidence>
<evidence type="ECO:0000313" key="1">
    <source>
        <dbReference type="EMBL" id="GGE45379.1"/>
    </source>
</evidence>
<keyword evidence="2" id="KW-1185">Reference proteome</keyword>
<protein>
    <recommendedName>
        <fullName evidence="3">Glycosyl transferase family 2</fullName>
    </recommendedName>
</protein>
<organism evidence="1 2">
    <name type="scientific">Actibacterium pelagium</name>
    <dbReference type="NCBI Taxonomy" id="2029103"/>
    <lineage>
        <taxon>Bacteria</taxon>
        <taxon>Pseudomonadati</taxon>
        <taxon>Pseudomonadota</taxon>
        <taxon>Alphaproteobacteria</taxon>
        <taxon>Rhodobacterales</taxon>
        <taxon>Roseobacteraceae</taxon>
        <taxon>Actibacterium</taxon>
    </lineage>
</organism>
<comment type="caution">
    <text evidence="1">The sequence shown here is derived from an EMBL/GenBank/DDBJ whole genome shotgun (WGS) entry which is preliminary data.</text>
</comment>
<accession>A0A917ADP1</accession>
<dbReference type="RefSeq" id="WP_095596041.1">
    <property type="nucleotide sequence ID" value="NZ_BMKN01000001.1"/>
</dbReference>
<dbReference type="AlphaFoldDB" id="A0A917ADP1"/>
<proteinExistence type="predicted"/>
<evidence type="ECO:0008006" key="3">
    <source>
        <dbReference type="Google" id="ProtNLM"/>
    </source>
</evidence>
<dbReference type="OrthoDB" id="835336at2"/>
<sequence>MASDVAVLTMVRDDDFFLEKWVDYYGGLFGRSNLYVINHGYEASVDRIAEGCNIIGLPGDPHKGFDNKRWRLLSGLTNGIRTYYRHIIVGDVDEFVIVDPDVSPSLKEFLAQTPTGQVLTPFGLDVMHRRKDEPEAISQERIIGPRRFVRKSVFYSKPCVLSGGAKIARGGHYTDFDKLNVPEGLYMLHLKHCDFDLYQDTLDRRNKVVDDVRGNKPNRPVMMGAHWYRENRNDDEIFAKFEEMPVADGFDFSPEIKGMYESWQPRGNTPLWEFGKFKNDVLNELPERFFGII</sequence>
<name>A0A917ADP1_9RHOB</name>
<reference evidence="1" key="1">
    <citation type="journal article" date="2014" name="Int. J. Syst. Evol. Microbiol.">
        <title>Complete genome sequence of Corynebacterium casei LMG S-19264T (=DSM 44701T), isolated from a smear-ripened cheese.</title>
        <authorList>
            <consortium name="US DOE Joint Genome Institute (JGI-PGF)"/>
            <person name="Walter F."/>
            <person name="Albersmeier A."/>
            <person name="Kalinowski J."/>
            <person name="Ruckert C."/>
        </authorList>
    </citation>
    <scope>NUCLEOTIDE SEQUENCE</scope>
    <source>
        <strain evidence="1">CGMCC 1.16012</strain>
    </source>
</reference>
<dbReference type="EMBL" id="BMKN01000001">
    <property type="protein sequence ID" value="GGE45379.1"/>
    <property type="molecule type" value="Genomic_DNA"/>
</dbReference>
<dbReference type="Pfam" id="PF13704">
    <property type="entry name" value="Glyco_tranf_2_4"/>
    <property type="match status" value="1"/>
</dbReference>